<dbReference type="EMBL" id="UINC01051947">
    <property type="protein sequence ID" value="SVB66698.1"/>
    <property type="molecule type" value="Genomic_DNA"/>
</dbReference>
<dbReference type="InterPro" id="IPR029044">
    <property type="entry name" value="Nucleotide-diphossugar_trans"/>
</dbReference>
<dbReference type="InterPro" id="IPR025877">
    <property type="entry name" value="MobA-like_NTP_Trfase"/>
</dbReference>
<keyword evidence="2" id="KW-0548">Nucleotidyltransferase</keyword>
<evidence type="ECO:0000256" key="2">
    <source>
        <dbReference type="ARBA" id="ARBA00022695"/>
    </source>
</evidence>
<accession>A0A382FUE0</accession>
<dbReference type="Gene3D" id="3.90.550.10">
    <property type="entry name" value="Spore Coat Polysaccharide Biosynthesis Protein SpsA, Chain A"/>
    <property type="match status" value="1"/>
</dbReference>
<dbReference type="PANTHER" id="PTHR43584">
    <property type="entry name" value="NUCLEOTIDYL TRANSFERASE"/>
    <property type="match status" value="1"/>
</dbReference>
<dbReference type="CDD" id="cd02523">
    <property type="entry name" value="PC_cytidylyltransferase"/>
    <property type="match status" value="1"/>
</dbReference>
<evidence type="ECO:0000256" key="1">
    <source>
        <dbReference type="ARBA" id="ARBA00022679"/>
    </source>
</evidence>
<gene>
    <name evidence="4" type="ORF">METZ01_LOCUS219552</name>
</gene>
<evidence type="ECO:0000313" key="4">
    <source>
        <dbReference type="EMBL" id="SVB66698.1"/>
    </source>
</evidence>
<dbReference type="Pfam" id="PF12804">
    <property type="entry name" value="NTP_transf_3"/>
    <property type="match status" value="1"/>
</dbReference>
<feature type="non-terminal residue" evidence="4">
    <location>
        <position position="242"/>
    </location>
</feature>
<dbReference type="PANTHER" id="PTHR43584:SF8">
    <property type="entry name" value="N-ACETYLMURAMATE ALPHA-1-PHOSPHATE URIDYLYLTRANSFERASE"/>
    <property type="match status" value="1"/>
</dbReference>
<dbReference type="InterPro" id="IPR050065">
    <property type="entry name" value="GlmU-like"/>
</dbReference>
<sequence>MKVIIMAAGIGARLNSILGDKPKCLLTIDGQTLISRIIDLFHQRDINDITIITGYNSHLIHQELEDYDVQFFHNPFYQVTNSIASLWLARELLTEDTILMNADLFFEEEILDLALEQSKDCVMLSDCTRIENADFRFGVQGDRIYKTGNQLRDHETDCEYVGIVRIDGRFISTFKNRLSQMISDGDFRNWWEGVLYMFITDGLPVHHVDVSGIFWSEVDNLDDYNRLQAWVSGERSSSMEQS</sequence>
<proteinExistence type="predicted"/>
<protein>
    <recommendedName>
        <fullName evidence="3">MobA-like NTP transferase domain-containing protein</fullName>
    </recommendedName>
</protein>
<dbReference type="SUPFAM" id="SSF53448">
    <property type="entry name" value="Nucleotide-diphospho-sugar transferases"/>
    <property type="match status" value="1"/>
</dbReference>
<evidence type="ECO:0000259" key="3">
    <source>
        <dbReference type="Pfam" id="PF12804"/>
    </source>
</evidence>
<feature type="domain" description="MobA-like NTP transferase" evidence="3">
    <location>
        <begin position="3"/>
        <end position="119"/>
    </location>
</feature>
<dbReference type="GO" id="GO:0016779">
    <property type="term" value="F:nucleotidyltransferase activity"/>
    <property type="evidence" value="ECO:0007669"/>
    <property type="project" value="UniProtKB-KW"/>
</dbReference>
<reference evidence="4" key="1">
    <citation type="submission" date="2018-05" db="EMBL/GenBank/DDBJ databases">
        <authorList>
            <person name="Lanie J.A."/>
            <person name="Ng W.-L."/>
            <person name="Kazmierczak K.M."/>
            <person name="Andrzejewski T.M."/>
            <person name="Davidsen T.M."/>
            <person name="Wayne K.J."/>
            <person name="Tettelin H."/>
            <person name="Glass J.I."/>
            <person name="Rusch D."/>
            <person name="Podicherti R."/>
            <person name="Tsui H.-C.T."/>
            <person name="Winkler M.E."/>
        </authorList>
    </citation>
    <scope>NUCLEOTIDE SEQUENCE</scope>
</reference>
<keyword evidence="1" id="KW-0808">Transferase</keyword>
<dbReference type="AlphaFoldDB" id="A0A382FUE0"/>
<organism evidence="4">
    <name type="scientific">marine metagenome</name>
    <dbReference type="NCBI Taxonomy" id="408172"/>
    <lineage>
        <taxon>unclassified sequences</taxon>
        <taxon>metagenomes</taxon>
        <taxon>ecological metagenomes</taxon>
    </lineage>
</organism>
<name>A0A382FUE0_9ZZZZ</name>